<keyword evidence="2 4" id="KW-0456">Lyase</keyword>
<dbReference type="InterPro" id="IPR034718">
    <property type="entry name" value="RlpA"/>
</dbReference>
<evidence type="ECO:0000256" key="4">
    <source>
        <dbReference type="HAMAP-Rule" id="MF_02071"/>
    </source>
</evidence>
<dbReference type="SUPFAM" id="SSF50685">
    <property type="entry name" value="Barwin-like endoglucanases"/>
    <property type="match status" value="1"/>
</dbReference>
<evidence type="ECO:0000256" key="1">
    <source>
        <dbReference type="ARBA" id="ARBA00022729"/>
    </source>
</evidence>
<evidence type="ECO:0000256" key="5">
    <source>
        <dbReference type="RuleBase" id="RU003495"/>
    </source>
</evidence>
<proteinExistence type="inferred from homology"/>
<dbReference type="GO" id="GO:0042834">
    <property type="term" value="F:peptidoglycan binding"/>
    <property type="evidence" value="ECO:0007669"/>
    <property type="project" value="InterPro"/>
</dbReference>
<dbReference type="RefSeq" id="WP_185958491.1">
    <property type="nucleotide sequence ID" value="NZ_FXTH01000025.1"/>
</dbReference>
<organism evidence="8 9">
    <name type="scientific">Fodinibius sediminis</name>
    <dbReference type="NCBI Taxonomy" id="1214077"/>
    <lineage>
        <taxon>Bacteria</taxon>
        <taxon>Pseudomonadati</taxon>
        <taxon>Balneolota</taxon>
        <taxon>Balneolia</taxon>
        <taxon>Balneolales</taxon>
        <taxon>Balneolaceae</taxon>
        <taxon>Fodinibius</taxon>
    </lineage>
</organism>
<dbReference type="AlphaFoldDB" id="A0A521F8B6"/>
<evidence type="ECO:0000256" key="3">
    <source>
        <dbReference type="ARBA" id="ARBA00023316"/>
    </source>
</evidence>
<dbReference type="InterPro" id="IPR036680">
    <property type="entry name" value="SPOR-like_sf"/>
</dbReference>
<reference evidence="8 9" key="1">
    <citation type="submission" date="2017-05" db="EMBL/GenBank/DDBJ databases">
        <authorList>
            <person name="Varghese N."/>
            <person name="Submissions S."/>
        </authorList>
    </citation>
    <scope>NUCLEOTIDE SEQUENCE [LARGE SCALE GENOMIC DNA]</scope>
    <source>
        <strain evidence="8 9">DSM 21194</strain>
    </source>
</reference>
<dbReference type="InterPro" id="IPR009009">
    <property type="entry name" value="RlpA-like_DPBB"/>
</dbReference>
<evidence type="ECO:0000256" key="6">
    <source>
        <dbReference type="SAM" id="Phobius"/>
    </source>
</evidence>
<dbReference type="InterPro" id="IPR012997">
    <property type="entry name" value="RplA"/>
</dbReference>
<dbReference type="InterPro" id="IPR007730">
    <property type="entry name" value="SPOR-like_dom"/>
</dbReference>
<gene>
    <name evidence="4" type="primary">rlpA</name>
    <name evidence="8" type="ORF">SAMN06265218_1251</name>
</gene>
<dbReference type="GO" id="GO:0071555">
    <property type="term" value="P:cell wall organization"/>
    <property type="evidence" value="ECO:0007669"/>
    <property type="project" value="UniProtKB-KW"/>
</dbReference>
<dbReference type="NCBIfam" id="TIGR00413">
    <property type="entry name" value="rlpA"/>
    <property type="match status" value="1"/>
</dbReference>
<dbReference type="HAMAP" id="MF_02071">
    <property type="entry name" value="RlpA"/>
    <property type="match status" value="1"/>
</dbReference>
<keyword evidence="6" id="KW-0812">Transmembrane</keyword>
<keyword evidence="3 4" id="KW-0961">Cell wall biogenesis/degradation</keyword>
<feature type="transmembrane region" description="Helical" evidence="6">
    <location>
        <begin position="21"/>
        <end position="39"/>
    </location>
</feature>
<evidence type="ECO:0000313" key="9">
    <source>
        <dbReference type="Proteomes" id="UP000317593"/>
    </source>
</evidence>
<feature type="domain" description="SPOR" evidence="7">
    <location>
        <begin position="174"/>
        <end position="250"/>
    </location>
</feature>
<keyword evidence="6" id="KW-0472">Membrane</keyword>
<dbReference type="PANTHER" id="PTHR34183:SF8">
    <property type="entry name" value="ENDOLYTIC PEPTIDOGLYCAN TRANSGLYCOSYLASE RLPA-RELATED"/>
    <property type="match status" value="1"/>
</dbReference>
<dbReference type="GO" id="GO:0000270">
    <property type="term" value="P:peptidoglycan metabolic process"/>
    <property type="evidence" value="ECO:0007669"/>
    <property type="project" value="UniProtKB-UniRule"/>
</dbReference>
<dbReference type="EC" id="4.2.2.-" evidence="4"/>
<dbReference type="Gene3D" id="3.30.70.1070">
    <property type="entry name" value="Sporulation related repeat"/>
    <property type="match status" value="1"/>
</dbReference>
<evidence type="ECO:0000313" key="8">
    <source>
        <dbReference type="EMBL" id="SMO91851.1"/>
    </source>
</evidence>
<keyword evidence="1" id="KW-0732">Signal</keyword>
<name>A0A521F8B6_9BACT</name>
<dbReference type="PROSITE" id="PS51724">
    <property type="entry name" value="SPOR"/>
    <property type="match status" value="1"/>
</dbReference>
<dbReference type="Pfam" id="PF05036">
    <property type="entry name" value="SPOR"/>
    <property type="match status" value="1"/>
</dbReference>
<comment type="similarity">
    <text evidence="4 5">Belongs to the RlpA family.</text>
</comment>
<dbReference type="SUPFAM" id="SSF110997">
    <property type="entry name" value="Sporulation related repeat"/>
    <property type="match status" value="1"/>
</dbReference>
<comment type="function">
    <text evidence="4">Lytic transglycosylase with a strong preference for naked glycan strands that lack stem peptides.</text>
</comment>
<dbReference type="Pfam" id="PF03330">
    <property type="entry name" value="DPBB_1"/>
    <property type="match status" value="1"/>
</dbReference>
<keyword evidence="9" id="KW-1185">Reference proteome</keyword>
<dbReference type="CDD" id="cd22268">
    <property type="entry name" value="DPBB_RlpA-like"/>
    <property type="match status" value="1"/>
</dbReference>
<sequence>MYIFKKQNKRTLSVDSTIADVRYAGILIAVIGISLFAASCGSVSRMKKPEPEAPPEDITFPDANARGERIEQGVASWYGPKFHGKLTANGEQYDMNRLTAAHRTLPFNSVVKVTNLDNGRSVMVRINDRGPFAKNRIIDLSKKAAREIRMIGAGTAPVALSLMNDSLDNSRTTDLKTATYTVQLGSFMERSRAFEHARKIRGSRVETIRQPEETLYRVYYGTFIDKQEAQQKEQELQQRGFRGYVKQIQN</sequence>
<evidence type="ECO:0000259" key="7">
    <source>
        <dbReference type="PROSITE" id="PS51724"/>
    </source>
</evidence>
<accession>A0A521F8B6</accession>
<dbReference type="Proteomes" id="UP000317593">
    <property type="component" value="Unassembled WGS sequence"/>
</dbReference>
<dbReference type="Gene3D" id="2.40.40.10">
    <property type="entry name" value="RlpA-like domain"/>
    <property type="match status" value="1"/>
</dbReference>
<keyword evidence="8" id="KW-0449">Lipoprotein</keyword>
<evidence type="ECO:0000256" key="2">
    <source>
        <dbReference type="ARBA" id="ARBA00023239"/>
    </source>
</evidence>
<dbReference type="EMBL" id="FXTH01000025">
    <property type="protein sequence ID" value="SMO91851.1"/>
    <property type="molecule type" value="Genomic_DNA"/>
</dbReference>
<dbReference type="PANTHER" id="PTHR34183">
    <property type="entry name" value="ENDOLYTIC PEPTIDOGLYCAN TRANSGLYCOSYLASE RLPA"/>
    <property type="match status" value="1"/>
</dbReference>
<dbReference type="GO" id="GO:0008932">
    <property type="term" value="F:lytic endotransglycosylase activity"/>
    <property type="evidence" value="ECO:0007669"/>
    <property type="project" value="UniProtKB-UniRule"/>
</dbReference>
<protein>
    <recommendedName>
        <fullName evidence="4">Probable endolytic peptidoglycan transglycosylase RlpA</fullName>
        <ecNumber evidence="4">4.2.2.-</ecNumber>
    </recommendedName>
</protein>
<dbReference type="InterPro" id="IPR036908">
    <property type="entry name" value="RlpA-like_sf"/>
</dbReference>
<keyword evidence="6" id="KW-1133">Transmembrane helix</keyword>